<evidence type="ECO:0000313" key="6">
    <source>
        <dbReference type="EMBL" id="KAF2179555.1"/>
    </source>
</evidence>
<dbReference type="GO" id="GO:0016020">
    <property type="term" value="C:membrane"/>
    <property type="evidence" value="ECO:0007669"/>
    <property type="project" value="UniProtKB-SubCell"/>
</dbReference>
<comment type="subcellular location">
    <subcellularLocation>
        <location evidence="1">Membrane</location>
        <topology evidence="1">Multi-pass membrane protein</topology>
    </subcellularLocation>
</comment>
<dbReference type="OrthoDB" id="3358017at2759"/>
<evidence type="ECO:0000256" key="4">
    <source>
        <dbReference type="ARBA" id="ARBA00023136"/>
    </source>
</evidence>
<dbReference type="PANTHER" id="PTHR31465:SF35">
    <property type="entry name" value="RTA1 DOMAIN PROTEIN-RELATED"/>
    <property type="match status" value="1"/>
</dbReference>
<dbReference type="PANTHER" id="PTHR31465">
    <property type="entry name" value="PROTEIN RTA1-RELATED"/>
    <property type="match status" value="1"/>
</dbReference>
<reference evidence="6" key="1">
    <citation type="journal article" date="2020" name="Stud. Mycol.">
        <title>101 Dothideomycetes genomes: a test case for predicting lifestyles and emergence of pathogens.</title>
        <authorList>
            <person name="Haridas S."/>
            <person name="Albert R."/>
            <person name="Binder M."/>
            <person name="Bloem J."/>
            <person name="Labutti K."/>
            <person name="Salamov A."/>
            <person name="Andreopoulos B."/>
            <person name="Baker S."/>
            <person name="Barry K."/>
            <person name="Bills G."/>
            <person name="Bluhm B."/>
            <person name="Cannon C."/>
            <person name="Castanera R."/>
            <person name="Culley D."/>
            <person name="Daum C."/>
            <person name="Ezra D."/>
            <person name="Gonzalez J."/>
            <person name="Henrissat B."/>
            <person name="Kuo A."/>
            <person name="Liang C."/>
            <person name="Lipzen A."/>
            <person name="Lutzoni F."/>
            <person name="Magnuson J."/>
            <person name="Mondo S."/>
            <person name="Nolan M."/>
            <person name="Ohm R."/>
            <person name="Pangilinan J."/>
            <person name="Park H.-J."/>
            <person name="Ramirez L."/>
            <person name="Alfaro M."/>
            <person name="Sun H."/>
            <person name="Tritt A."/>
            <person name="Yoshinaga Y."/>
            <person name="Zwiers L.-H."/>
            <person name="Turgeon B."/>
            <person name="Goodwin S."/>
            <person name="Spatafora J."/>
            <person name="Crous P."/>
            <person name="Grigoriev I."/>
        </authorList>
    </citation>
    <scope>NUCLEOTIDE SEQUENCE</scope>
    <source>
        <strain evidence="6">CBS 207.26</strain>
    </source>
</reference>
<dbReference type="Pfam" id="PF04479">
    <property type="entry name" value="RTA1"/>
    <property type="match status" value="1"/>
</dbReference>
<dbReference type="AlphaFoldDB" id="A0A6A6DKA9"/>
<feature type="transmembrane region" description="Helical" evidence="5">
    <location>
        <begin position="46"/>
        <end position="66"/>
    </location>
</feature>
<name>A0A6A6DKA9_9PEZI</name>
<accession>A0A6A6DKA9</accession>
<keyword evidence="3 5" id="KW-1133">Transmembrane helix</keyword>
<keyword evidence="7" id="KW-1185">Reference proteome</keyword>
<keyword evidence="4 5" id="KW-0472">Membrane</keyword>
<proteinExistence type="predicted"/>
<protein>
    <submittedName>
        <fullName evidence="6">RTA1 protein</fullName>
    </submittedName>
</protein>
<dbReference type="EMBL" id="ML994665">
    <property type="protein sequence ID" value="KAF2179555.1"/>
    <property type="molecule type" value="Genomic_DNA"/>
</dbReference>
<evidence type="ECO:0000256" key="5">
    <source>
        <dbReference type="SAM" id="Phobius"/>
    </source>
</evidence>
<evidence type="ECO:0000313" key="7">
    <source>
        <dbReference type="Proteomes" id="UP000800200"/>
    </source>
</evidence>
<organism evidence="6 7">
    <name type="scientific">Zopfia rhizophila CBS 207.26</name>
    <dbReference type="NCBI Taxonomy" id="1314779"/>
    <lineage>
        <taxon>Eukaryota</taxon>
        <taxon>Fungi</taxon>
        <taxon>Dikarya</taxon>
        <taxon>Ascomycota</taxon>
        <taxon>Pezizomycotina</taxon>
        <taxon>Dothideomycetes</taxon>
        <taxon>Dothideomycetes incertae sedis</taxon>
        <taxon>Zopfiaceae</taxon>
        <taxon>Zopfia</taxon>
    </lineage>
</organism>
<keyword evidence="2 5" id="KW-0812">Transmembrane</keyword>
<feature type="transmembrane region" description="Helical" evidence="5">
    <location>
        <begin position="20"/>
        <end position="39"/>
    </location>
</feature>
<evidence type="ECO:0000256" key="3">
    <source>
        <dbReference type="ARBA" id="ARBA00022989"/>
    </source>
</evidence>
<feature type="transmembrane region" description="Helical" evidence="5">
    <location>
        <begin position="199"/>
        <end position="218"/>
    </location>
</feature>
<feature type="transmembrane region" description="Helical" evidence="5">
    <location>
        <begin position="233"/>
        <end position="253"/>
    </location>
</feature>
<dbReference type="InterPro" id="IPR007568">
    <property type="entry name" value="RTA1"/>
</dbReference>
<gene>
    <name evidence="6" type="ORF">K469DRAFT_595588</name>
</gene>
<feature type="transmembrane region" description="Helical" evidence="5">
    <location>
        <begin position="153"/>
        <end position="178"/>
    </location>
</feature>
<feature type="transmembrane region" description="Helical" evidence="5">
    <location>
        <begin position="121"/>
        <end position="141"/>
    </location>
</feature>
<evidence type="ECO:0000256" key="1">
    <source>
        <dbReference type="ARBA" id="ARBA00004141"/>
    </source>
</evidence>
<sequence>MADDLSSFEYYKYNPSKAAAVSLVIGFAASSTLHCWQLFRTGTWYFIPFVIGGIFEAIGYAGRAASATQTPDWTLVPYIIQSIFILVAPAMFAASIYMILGRIILVTDAESHSMIRAKWMTKIFVICDVLSFLMQASGGGLMATDGNQDLGQKVIVCGLFVQLIAFGFFVVVALVFHLRLLHVPTVQSSTSRMPWQKHLLTLYVTSLLILVRSIFRVVEYLQGWDGYLLKRELYLYVFDALLMFIVMIIFNWVHPSEIKSYLRGGPMVKGWKMEPLVH</sequence>
<dbReference type="Proteomes" id="UP000800200">
    <property type="component" value="Unassembled WGS sequence"/>
</dbReference>
<evidence type="ECO:0000256" key="2">
    <source>
        <dbReference type="ARBA" id="ARBA00022692"/>
    </source>
</evidence>
<feature type="transmembrane region" description="Helical" evidence="5">
    <location>
        <begin position="78"/>
        <end position="100"/>
    </location>
</feature>